<evidence type="ECO:0000256" key="1">
    <source>
        <dbReference type="ARBA" id="ARBA00022527"/>
    </source>
</evidence>
<dbReference type="Gene3D" id="3.20.200.10">
    <property type="entry name" value="MHCK/EF2 kinase"/>
    <property type="match status" value="1"/>
</dbReference>
<evidence type="ECO:0000256" key="6">
    <source>
        <dbReference type="SAM" id="MobiDB-lite"/>
    </source>
</evidence>
<dbReference type="CDD" id="cd16967">
    <property type="entry name" value="Alpha_kinase_eEF2K"/>
    <property type="match status" value="1"/>
</dbReference>
<proteinExistence type="predicted"/>
<feature type="region of interest" description="Disordered" evidence="6">
    <location>
        <begin position="409"/>
        <end position="439"/>
    </location>
</feature>
<keyword evidence="1" id="KW-0723">Serine/threonine-protein kinase</keyword>
<dbReference type="InterPro" id="IPR051852">
    <property type="entry name" value="Alpha-type_PK"/>
</dbReference>
<evidence type="ECO:0000313" key="8">
    <source>
        <dbReference type="EMBL" id="GFO32050.1"/>
    </source>
</evidence>
<keyword evidence="4 8" id="KW-0418">Kinase</keyword>
<feature type="compositionally biased region" description="Basic and acidic residues" evidence="6">
    <location>
        <begin position="413"/>
        <end position="429"/>
    </location>
</feature>
<dbReference type="Gene3D" id="1.25.40.10">
    <property type="entry name" value="Tetratricopeptide repeat domain"/>
    <property type="match status" value="1"/>
</dbReference>
<dbReference type="GO" id="GO:0031037">
    <property type="term" value="P:myosin II filament disassembly"/>
    <property type="evidence" value="ECO:0007669"/>
    <property type="project" value="TreeGrafter"/>
</dbReference>
<sequence>MEVDNSNRDNNNAASDCSSEGEEDHLMLFPITDIDIDASCESLADQCSTDHDKNHRDSDCEPAKAMITLRERRLLKAYSGALPESNLKPLAISKAKALQSKTAADLQSKPAYKLKPKFERIMKKLRKGVDHWEKYHLDDLETEMAIRHRYHPHKETWVQDTVLVKMEKKPFTRGAMRQCFRVRKRHSAVCNSSHGLDINATNYVAKSYIEVVDRDVYFQDVKLQMDAKLWGEEYNRHNPPKKVDIFQMYVLEFPNRPNKPLFHLEHFIEGEYVKYNSNSGFVEEHLRLTPQAFSHFTFERSGHQLIVVDVQGVGDLYTDPQIHTAKGDDYGDGNLGPKGMALFFHSHICNSICESLDLTQFDLADNEITNCRQFIEKQKFSPMTQLRNSEDSCISASPMDTVDLTEMLKRHHSSESHSVDEDSSEHTPTSEDEPMSLDSPLGYIRSRIRWQSESEQDSITAEEDRRLFSAAQALKARPSSVFHELDLRKLENLRIGDSVLGQIHHEMAKYHEIGRFSSEEGEVDWDSALYHEEHAAQLGVLEAINTMAHLYLGLQRDLFVNCVVQKVSSMEDIGLDYMVQAAEAGDRNAMIFMARAFDSGDNLGSKRTVSWEDAVHYYQQAVEMNDHDEGGEYDCTMGDPVHVLLARQAEMYKEGGHGLEKDLQKAGKKTSRASPFLKRITEHCINAARFCSTLDRLKEAIRRKRPGLWRRGVVLQHDNTTPHSANLTQQWLQRYGWEILPRPAHSPDLAPSDFHLFGPLKHLLGGMAFETEDDLISELRNWFDNLDIDFFLVGINSLLSRWQKCINLHGDYVEK</sequence>
<dbReference type="FunFam" id="3.20.200.10:FF:000002">
    <property type="entry name" value="Eukaryotic elongation factor 2 kinase"/>
    <property type="match status" value="1"/>
</dbReference>
<dbReference type="SUPFAM" id="SSF81901">
    <property type="entry name" value="HCP-like"/>
    <property type="match status" value="1"/>
</dbReference>
<protein>
    <submittedName>
        <fullName evidence="8">Eukaryotic elongation factor 2 kinase</fullName>
    </submittedName>
</protein>
<dbReference type="GO" id="GO:0003746">
    <property type="term" value="F:translation elongation factor activity"/>
    <property type="evidence" value="ECO:0007669"/>
    <property type="project" value="UniProtKB-KW"/>
</dbReference>
<feature type="domain" description="Alpha-type protein kinase" evidence="7">
    <location>
        <begin position="149"/>
        <end position="361"/>
    </location>
</feature>
<dbReference type="PANTHER" id="PTHR45992:SF2">
    <property type="entry name" value="EUKARYOTIC ELONGATION FACTOR 2 KINASE"/>
    <property type="match status" value="1"/>
</dbReference>
<dbReference type="InterPro" id="IPR036397">
    <property type="entry name" value="RNaseH_sf"/>
</dbReference>
<dbReference type="Gene3D" id="3.30.200.20">
    <property type="entry name" value="Phosphorylase Kinase, domain 1"/>
    <property type="match status" value="2"/>
</dbReference>
<dbReference type="Gene3D" id="3.30.420.10">
    <property type="entry name" value="Ribonuclease H-like superfamily/Ribonuclease H"/>
    <property type="match status" value="1"/>
</dbReference>
<dbReference type="InterPro" id="IPR047588">
    <property type="entry name" value="eEF2K_a_kinase_dom"/>
</dbReference>
<reference evidence="8 9" key="1">
    <citation type="journal article" date="2021" name="Elife">
        <title>Chloroplast acquisition without the gene transfer in kleptoplastic sea slugs, Plakobranchus ocellatus.</title>
        <authorList>
            <person name="Maeda T."/>
            <person name="Takahashi S."/>
            <person name="Yoshida T."/>
            <person name="Shimamura S."/>
            <person name="Takaki Y."/>
            <person name="Nagai Y."/>
            <person name="Toyoda A."/>
            <person name="Suzuki Y."/>
            <person name="Arimoto A."/>
            <person name="Ishii H."/>
            <person name="Satoh N."/>
            <person name="Nishiyama T."/>
            <person name="Hasebe M."/>
            <person name="Maruyama T."/>
            <person name="Minagawa J."/>
            <person name="Obokata J."/>
            <person name="Shigenobu S."/>
        </authorList>
    </citation>
    <scope>NUCLEOTIDE SEQUENCE [LARGE SCALE GENOMIC DNA]</scope>
</reference>
<dbReference type="GO" id="GO:1903013">
    <property type="term" value="P:response to differentiation-inducing factor 1"/>
    <property type="evidence" value="ECO:0007669"/>
    <property type="project" value="TreeGrafter"/>
</dbReference>
<evidence type="ECO:0000313" key="9">
    <source>
        <dbReference type="Proteomes" id="UP000735302"/>
    </source>
</evidence>
<accession>A0AAV4CGS2</accession>
<evidence type="ECO:0000256" key="3">
    <source>
        <dbReference type="ARBA" id="ARBA00022741"/>
    </source>
</evidence>
<keyword evidence="9" id="KW-1185">Reference proteome</keyword>
<dbReference type="InterPro" id="IPR004166">
    <property type="entry name" value="a-kinase_dom"/>
</dbReference>
<keyword evidence="5" id="KW-0067">ATP-binding</keyword>
<keyword evidence="8" id="KW-0648">Protein biosynthesis</keyword>
<dbReference type="PROSITE" id="PS51158">
    <property type="entry name" value="ALPHA_KINASE"/>
    <property type="match status" value="1"/>
</dbReference>
<dbReference type="PANTHER" id="PTHR45992">
    <property type="entry name" value="EUKARYOTIC ELONGATION FACTOR 2 KINASE-RELATED"/>
    <property type="match status" value="1"/>
</dbReference>
<keyword evidence="3" id="KW-0547">Nucleotide-binding</keyword>
<dbReference type="Pfam" id="PF02816">
    <property type="entry name" value="Alpha_kinase"/>
    <property type="match status" value="1"/>
</dbReference>
<dbReference type="SUPFAM" id="SSF56112">
    <property type="entry name" value="Protein kinase-like (PK-like)"/>
    <property type="match status" value="1"/>
</dbReference>
<evidence type="ECO:0000256" key="2">
    <source>
        <dbReference type="ARBA" id="ARBA00022679"/>
    </source>
</evidence>
<evidence type="ECO:0000259" key="7">
    <source>
        <dbReference type="PROSITE" id="PS51158"/>
    </source>
</evidence>
<keyword evidence="8" id="KW-0251">Elongation factor</keyword>
<evidence type="ECO:0000256" key="4">
    <source>
        <dbReference type="ARBA" id="ARBA00022777"/>
    </source>
</evidence>
<evidence type="ECO:0000256" key="5">
    <source>
        <dbReference type="ARBA" id="ARBA00022840"/>
    </source>
</evidence>
<keyword evidence="2" id="KW-0808">Transferase</keyword>
<dbReference type="GO" id="GO:0004686">
    <property type="term" value="F:elongation factor-2 kinase activity"/>
    <property type="evidence" value="ECO:0007669"/>
    <property type="project" value="InterPro"/>
</dbReference>
<dbReference type="InterPro" id="IPR011009">
    <property type="entry name" value="Kinase-like_dom_sf"/>
</dbReference>
<dbReference type="GO" id="GO:0005524">
    <property type="term" value="F:ATP binding"/>
    <property type="evidence" value="ECO:0007669"/>
    <property type="project" value="UniProtKB-KW"/>
</dbReference>
<dbReference type="InterPro" id="IPR011990">
    <property type="entry name" value="TPR-like_helical_dom_sf"/>
</dbReference>
<feature type="region of interest" description="Disordered" evidence="6">
    <location>
        <begin position="1"/>
        <end position="21"/>
    </location>
</feature>
<name>A0AAV4CGS2_9GAST</name>
<feature type="compositionally biased region" description="Low complexity" evidence="6">
    <location>
        <begin position="8"/>
        <end position="18"/>
    </location>
</feature>
<gene>
    <name evidence="8" type="ORF">PoB_005855500</name>
</gene>
<dbReference type="EMBL" id="BLXT01006539">
    <property type="protein sequence ID" value="GFO32050.1"/>
    <property type="molecule type" value="Genomic_DNA"/>
</dbReference>
<comment type="caution">
    <text evidence="8">The sequence shown here is derived from an EMBL/GenBank/DDBJ whole genome shotgun (WGS) entry which is preliminary data.</text>
</comment>
<dbReference type="Proteomes" id="UP000735302">
    <property type="component" value="Unassembled WGS sequence"/>
</dbReference>
<dbReference type="GO" id="GO:0003676">
    <property type="term" value="F:nucleic acid binding"/>
    <property type="evidence" value="ECO:0007669"/>
    <property type="project" value="InterPro"/>
</dbReference>
<dbReference type="SMART" id="SM00811">
    <property type="entry name" value="Alpha_kinase"/>
    <property type="match status" value="1"/>
</dbReference>
<dbReference type="AlphaFoldDB" id="A0AAV4CGS2"/>
<organism evidence="8 9">
    <name type="scientific">Plakobranchus ocellatus</name>
    <dbReference type="NCBI Taxonomy" id="259542"/>
    <lineage>
        <taxon>Eukaryota</taxon>
        <taxon>Metazoa</taxon>
        <taxon>Spiralia</taxon>
        <taxon>Lophotrochozoa</taxon>
        <taxon>Mollusca</taxon>
        <taxon>Gastropoda</taxon>
        <taxon>Heterobranchia</taxon>
        <taxon>Euthyneura</taxon>
        <taxon>Panpulmonata</taxon>
        <taxon>Sacoglossa</taxon>
        <taxon>Placobranchoidea</taxon>
        <taxon>Plakobranchidae</taxon>
        <taxon>Plakobranchus</taxon>
    </lineage>
</organism>